<feature type="signal peptide" evidence="7">
    <location>
        <begin position="1"/>
        <end position="22"/>
    </location>
</feature>
<dbReference type="GO" id="GO:0009279">
    <property type="term" value="C:cell outer membrane"/>
    <property type="evidence" value="ECO:0007669"/>
    <property type="project" value="UniProtKB-SubCell"/>
</dbReference>
<keyword evidence="3" id="KW-1134">Transmembrane beta strand</keyword>
<dbReference type="Gene3D" id="2.60.40.1120">
    <property type="entry name" value="Carboxypeptidase-like, regulatory domain"/>
    <property type="match status" value="1"/>
</dbReference>
<keyword evidence="10" id="KW-1185">Reference proteome</keyword>
<comment type="subcellular location">
    <subcellularLocation>
        <location evidence="1">Cell outer membrane</location>
        <topology evidence="1">Multi-pass membrane protein</topology>
    </subcellularLocation>
</comment>
<dbReference type="EMBL" id="RSDW01000001">
    <property type="protein sequence ID" value="RSL15070.1"/>
    <property type="molecule type" value="Genomic_DNA"/>
</dbReference>
<dbReference type="GO" id="GO:0015344">
    <property type="term" value="F:siderophore uptake transmembrane transporter activity"/>
    <property type="evidence" value="ECO:0007669"/>
    <property type="project" value="TreeGrafter"/>
</dbReference>
<keyword evidence="4" id="KW-0812">Transmembrane</keyword>
<sequence>MLYRKVLSACLGVVVALASAMAFGQRTTGVINGTVSDSSGALVVGVAVTLTNQDTGIVSRATTNATGAFVFLNVDPGPYALTFAKQGFRTISIQPFTLTVNQTLTENQTMTVGATSDTVEVDASQLGIMLQKGSSELGTVIQTKEIQQLPLNGRNFTSLLILSPGVTPVSTAQGSGISTTDAGITAIPGTAFFKVSFFGQQNRQTFYLMDGIVNTDLRGAIYGFLPIIDAMSEFKVQSHIDSAEYGVVTGGIVNMLSKSGTNRFHGSVWEFVRNNIFDARNSFTDFCTVGRCAPGSPVTAPASPGHYTQNQFGGALGGPILRDKFFFEGAYEGWRYSKPTLSTTLVPTTQELSGDFSNSAWSFYQHKIYNPYSTVCTGGKCTVQQFQCDASGNPLAAPNNVQPAGTPCLKIPSSMLNSVMVPYLKSYFGVANSPATEASGFNFVENRPQIDNNNSYQVRLDFHFTDKNFGFARVSQMWVSDTQPVAGTIASNVSNYHAYNFGGGFTHVFTPNLLADVRGGAMLKPYVFNPTVSKLGSAGATSAGFQNVEQYGGMYITLAAPYSTSDVGSSGDSERGNPVVNAGGSVSWIHGRHTMKAGVDYIYQNRLQRNLYQSFGFSDSQTSNVNQTNTGNSLASALLATPATFTAQTPSFAEDYFNMQLWAGYVQDSWKMTPKLTLNFGLRYEFVPQISMLDNRLANGLDIPNQTYTISASSVAACTTPFANPCIPGGIGAVPFNNHIVFANNQQQVGPSISDNIAPRLGFAYAWGDKTVVNGGAGIFYDSITARSQWVQNNIEGPTWPWTTGISNQQTNIQQNSFWPGSSQNPLTLITNLVGNFPNPVVASSPWLTTGGGYVSQPNYKNQRAVLYNLQVQQQLAPTTLFSLGYAGSKSTRLNYTGFANTGQHASNPATTTAAQVDATKYMPWMAPGWHYSLDNGYANYNALLVELQRRFSNSLNTIISYTWSKSMDNSSGWFAAENGTGGGSVVQNYFDPRNAYGISSYDLRHYFSWSTLYVLPFGKGQKWLQSGFASYVLGGWRANYLFQIRSGQPFNLNVGGDPAFISGNNGSVTSYSRPNVVGNPLQGGCGTTPIGTRGTNGYCMINPTAFAVPVGSFGNMGKMPFRVPSSNGMDFSLVKETPIWESVNLELRAESFNVYNVVIPGNPGTTIGTASAGLATTQGNTPRELQFGAKIIF</sequence>
<comment type="caution">
    <text evidence="9">The sequence shown here is derived from an EMBL/GenBank/DDBJ whole genome shotgun (WGS) entry which is preliminary data.</text>
</comment>
<dbReference type="Pfam" id="PF25183">
    <property type="entry name" value="OMP_b-brl_4"/>
    <property type="match status" value="1"/>
</dbReference>
<reference evidence="9 10" key="1">
    <citation type="submission" date="2018-12" db="EMBL/GenBank/DDBJ databases">
        <title>Sequencing of bacterial isolates from soil warming experiment in Harvard Forest, Massachusetts, USA.</title>
        <authorList>
            <person name="Deangelis K."/>
        </authorList>
    </citation>
    <scope>NUCLEOTIDE SEQUENCE [LARGE SCALE GENOMIC DNA]</scope>
    <source>
        <strain evidence="9 10">EB153</strain>
    </source>
</reference>
<dbReference type="GO" id="GO:0030246">
    <property type="term" value="F:carbohydrate binding"/>
    <property type="evidence" value="ECO:0007669"/>
    <property type="project" value="InterPro"/>
</dbReference>
<evidence type="ECO:0000256" key="6">
    <source>
        <dbReference type="ARBA" id="ARBA00023237"/>
    </source>
</evidence>
<name>A0A428MDX2_9BACT</name>
<feature type="chain" id="PRO_5019579847" evidence="7">
    <location>
        <begin position="23"/>
        <end position="1194"/>
    </location>
</feature>
<dbReference type="InterPro" id="IPR039426">
    <property type="entry name" value="TonB-dep_rcpt-like"/>
</dbReference>
<keyword evidence="9" id="KW-0645">Protease</keyword>
<dbReference type="Pfam" id="PF13620">
    <property type="entry name" value="CarboxypepD_reg"/>
    <property type="match status" value="1"/>
</dbReference>
<keyword evidence="5" id="KW-0472">Membrane</keyword>
<evidence type="ECO:0000256" key="4">
    <source>
        <dbReference type="ARBA" id="ARBA00022692"/>
    </source>
</evidence>
<dbReference type="GO" id="GO:0004180">
    <property type="term" value="F:carboxypeptidase activity"/>
    <property type="evidence" value="ECO:0007669"/>
    <property type="project" value="UniProtKB-KW"/>
</dbReference>
<dbReference type="GO" id="GO:0044718">
    <property type="term" value="P:siderophore transmembrane transport"/>
    <property type="evidence" value="ECO:0007669"/>
    <property type="project" value="TreeGrafter"/>
</dbReference>
<dbReference type="PANTHER" id="PTHR30069">
    <property type="entry name" value="TONB-DEPENDENT OUTER MEMBRANE RECEPTOR"/>
    <property type="match status" value="1"/>
</dbReference>
<keyword evidence="2" id="KW-0813">Transport</keyword>
<evidence type="ECO:0000256" key="3">
    <source>
        <dbReference type="ARBA" id="ARBA00022452"/>
    </source>
</evidence>
<dbReference type="RefSeq" id="WP_125483857.1">
    <property type="nucleotide sequence ID" value="NZ_RSDW01000001.1"/>
</dbReference>
<evidence type="ECO:0000256" key="5">
    <source>
        <dbReference type="ARBA" id="ARBA00023136"/>
    </source>
</evidence>
<dbReference type="Gene3D" id="2.40.170.20">
    <property type="entry name" value="TonB-dependent receptor, beta-barrel domain"/>
    <property type="match status" value="1"/>
</dbReference>
<dbReference type="InterPro" id="IPR057601">
    <property type="entry name" value="Oar-like_b-barrel"/>
</dbReference>
<keyword evidence="7" id="KW-0732">Signal</keyword>
<accession>A0A428MDX2</accession>
<feature type="domain" description="TonB-dependent transporter Oar-like beta-barrel" evidence="8">
    <location>
        <begin position="257"/>
        <end position="1187"/>
    </location>
</feature>
<organism evidence="9 10">
    <name type="scientific">Edaphobacter aggregans</name>
    <dbReference type="NCBI Taxonomy" id="570835"/>
    <lineage>
        <taxon>Bacteria</taxon>
        <taxon>Pseudomonadati</taxon>
        <taxon>Acidobacteriota</taxon>
        <taxon>Terriglobia</taxon>
        <taxon>Terriglobales</taxon>
        <taxon>Acidobacteriaceae</taxon>
        <taxon>Edaphobacter</taxon>
    </lineage>
</organism>
<dbReference type="InterPro" id="IPR036942">
    <property type="entry name" value="Beta-barrel_TonB_sf"/>
</dbReference>
<evidence type="ECO:0000256" key="7">
    <source>
        <dbReference type="SAM" id="SignalP"/>
    </source>
</evidence>
<evidence type="ECO:0000256" key="1">
    <source>
        <dbReference type="ARBA" id="ARBA00004571"/>
    </source>
</evidence>
<dbReference type="SUPFAM" id="SSF49452">
    <property type="entry name" value="Starch-binding domain-like"/>
    <property type="match status" value="1"/>
</dbReference>
<dbReference type="PANTHER" id="PTHR30069:SF46">
    <property type="entry name" value="OAR PROTEIN"/>
    <property type="match status" value="1"/>
</dbReference>
<gene>
    <name evidence="9" type="ORF">EDE15_0545</name>
</gene>
<keyword evidence="9" id="KW-0378">Hydrolase</keyword>
<evidence type="ECO:0000313" key="10">
    <source>
        <dbReference type="Proteomes" id="UP000269669"/>
    </source>
</evidence>
<dbReference type="OrthoDB" id="98064at2"/>
<dbReference type="SUPFAM" id="SSF56935">
    <property type="entry name" value="Porins"/>
    <property type="match status" value="1"/>
</dbReference>
<evidence type="ECO:0000313" key="9">
    <source>
        <dbReference type="EMBL" id="RSL15070.1"/>
    </source>
</evidence>
<evidence type="ECO:0000259" key="8">
    <source>
        <dbReference type="Pfam" id="PF25183"/>
    </source>
</evidence>
<proteinExistence type="predicted"/>
<keyword evidence="6" id="KW-0998">Cell outer membrane</keyword>
<keyword evidence="9" id="KW-0121">Carboxypeptidase</keyword>
<dbReference type="AlphaFoldDB" id="A0A428MDX2"/>
<evidence type="ECO:0000256" key="2">
    <source>
        <dbReference type="ARBA" id="ARBA00022448"/>
    </source>
</evidence>
<dbReference type="Proteomes" id="UP000269669">
    <property type="component" value="Unassembled WGS sequence"/>
</dbReference>
<protein>
    <submittedName>
        <fullName evidence="9">Carboxypeptidase family protein</fullName>
    </submittedName>
</protein>
<dbReference type="InterPro" id="IPR013784">
    <property type="entry name" value="Carb-bd-like_fold"/>
</dbReference>